<name>A0A0F9K0C7_9ZZZZ</name>
<comment type="caution">
    <text evidence="10">The sequence shown here is derived from an EMBL/GenBank/DDBJ whole genome shotgun (WGS) entry which is preliminary data.</text>
</comment>
<organism evidence="10">
    <name type="scientific">marine sediment metagenome</name>
    <dbReference type="NCBI Taxonomy" id="412755"/>
    <lineage>
        <taxon>unclassified sequences</taxon>
        <taxon>metagenomes</taxon>
        <taxon>ecological metagenomes</taxon>
    </lineage>
</organism>
<evidence type="ECO:0000256" key="1">
    <source>
        <dbReference type="ARBA" id="ARBA00004651"/>
    </source>
</evidence>
<feature type="transmembrane region" description="Helical" evidence="9">
    <location>
        <begin position="181"/>
        <end position="200"/>
    </location>
</feature>
<evidence type="ECO:0000313" key="10">
    <source>
        <dbReference type="EMBL" id="KKM75499.1"/>
    </source>
</evidence>
<feature type="transmembrane region" description="Helical" evidence="9">
    <location>
        <begin position="226"/>
        <end position="248"/>
    </location>
</feature>
<feature type="transmembrane region" description="Helical" evidence="9">
    <location>
        <begin position="57"/>
        <end position="76"/>
    </location>
</feature>
<protein>
    <recommendedName>
        <fullName evidence="11">ABC transporter permease</fullName>
    </recommendedName>
</protein>
<evidence type="ECO:0000256" key="5">
    <source>
        <dbReference type="ARBA" id="ARBA00022597"/>
    </source>
</evidence>
<gene>
    <name evidence="10" type="ORF">LCGC14_1389630</name>
</gene>
<keyword evidence="8 9" id="KW-0472">Membrane</keyword>
<dbReference type="InterPro" id="IPR001851">
    <property type="entry name" value="ABC_transp_permease"/>
</dbReference>
<evidence type="ECO:0000256" key="4">
    <source>
        <dbReference type="ARBA" id="ARBA00022519"/>
    </source>
</evidence>
<dbReference type="Pfam" id="PF02653">
    <property type="entry name" value="BPD_transp_2"/>
    <property type="match status" value="1"/>
</dbReference>
<evidence type="ECO:0000256" key="2">
    <source>
        <dbReference type="ARBA" id="ARBA00022448"/>
    </source>
</evidence>
<keyword evidence="6 9" id="KW-0812">Transmembrane</keyword>
<keyword evidence="4" id="KW-0997">Cell inner membrane</keyword>
<feature type="transmembrane region" description="Helical" evidence="9">
    <location>
        <begin position="82"/>
        <end position="99"/>
    </location>
</feature>
<keyword evidence="2" id="KW-0813">Transport</keyword>
<evidence type="ECO:0000256" key="8">
    <source>
        <dbReference type="ARBA" id="ARBA00023136"/>
    </source>
</evidence>
<dbReference type="AlphaFoldDB" id="A0A0F9K0C7"/>
<dbReference type="CDD" id="cd06579">
    <property type="entry name" value="TM_PBP1_transp_AraH_like"/>
    <property type="match status" value="1"/>
</dbReference>
<dbReference type="GO" id="GO:0005886">
    <property type="term" value="C:plasma membrane"/>
    <property type="evidence" value="ECO:0007669"/>
    <property type="project" value="UniProtKB-SubCell"/>
</dbReference>
<comment type="subcellular location">
    <subcellularLocation>
        <location evidence="1">Cell membrane</location>
        <topology evidence="1">Multi-pass membrane protein</topology>
    </subcellularLocation>
</comment>
<feature type="transmembrane region" description="Helical" evidence="9">
    <location>
        <begin position="260"/>
        <end position="293"/>
    </location>
</feature>
<evidence type="ECO:0000256" key="7">
    <source>
        <dbReference type="ARBA" id="ARBA00022989"/>
    </source>
</evidence>
<dbReference type="GO" id="GO:0022857">
    <property type="term" value="F:transmembrane transporter activity"/>
    <property type="evidence" value="ECO:0007669"/>
    <property type="project" value="InterPro"/>
</dbReference>
<keyword evidence="3" id="KW-1003">Cell membrane</keyword>
<proteinExistence type="predicted"/>
<feature type="transmembrane region" description="Helical" evidence="9">
    <location>
        <begin position="25"/>
        <end position="45"/>
    </location>
</feature>
<evidence type="ECO:0000256" key="9">
    <source>
        <dbReference type="SAM" id="Phobius"/>
    </source>
</evidence>
<accession>A0A0F9K0C7</accession>
<keyword evidence="7 9" id="KW-1133">Transmembrane helix</keyword>
<feature type="transmembrane region" description="Helical" evidence="9">
    <location>
        <begin position="305"/>
        <end position="325"/>
    </location>
</feature>
<evidence type="ECO:0008006" key="11">
    <source>
        <dbReference type="Google" id="ProtNLM"/>
    </source>
</evidence>
<dbReference type="PANTHER" id="PTHR32196">
    <property type="entry name" value="ABC TRANSPORTER PERMEASE PROTEIN YPHD-RELATED-RELATED"/>
    <property type="match status" value="1"/>
</dbReference>
<keyword evidence="5" id="KW-0762">Sugar transport</keyword>
<evidence type="ECO:0000256" key="3">
    <source>
        <dbReference type="ARBA" id="ARBA00022475"/>
    </source>
</evidence>
<evidence type="ECO:0000256" key="6">
    <source>
        <dbReference type="ARBA" id="ARBA00022692"/>
    </source>
</evidence>
<feature type="transmembrane region" description="Helical" evidence="9">
    <location>
        <begin position="106"/>
        <end position="125"/>
    </location>
</feature>
<reference evidence="10" key="1">
    <citation type="journal article" date="2015" name="Nature">
        <title>Complex archaea that bridge the gap between prokaryotes and eukaryotes.</title>
        <authorList>
            <person name="Spang A."/>
            <person name="Saw J.H."/>
            <person name="Jorgensen S.L."/>
            <person name="Zaremba-Niedzwiedzka K."/>
            <person name="Martijn J."/>
            <person name="Lind A.E."/>
            <person name="van Eijk R."/>
            <person name="Schleper C."/>
            <person name="Guy L."/>
            <person name="Ettema T.J."/>
        </authorList>
    </citation>
    <scope>NUCLEOTIDE SEQUENCE</scope>
</reference>
<dbReference type="PANTHER" id="PTHR32196:SF32">
    <property type="entry name" value="XYLOSE TRANSPORT SYSTEM PERMEASE PROTEIN XYLH"/>
    <property type="match status" value="1"/>
</dbReference>
<sequence length="330" mass="35353">MDNVDTGTGRVKKNLSLFLSRIRRWPEFGVILAFSTIFVVFSLLAPKFVSLRNLTGVFTIVSELGIITIGVAFLMIAGEFDLSVGSVYALCGFLFVTLANSFNSVLALIISLVVAACIGFLNGTITLRAGIPSFITTLGTMMFLRGLMLAVTGGRSVVYNGDLIVPTMLTRFIGRGFRPSHIWFLALALFFSLILTRTRYGNWVFATGGKKEVARAMGINVNRVKVVNFMISAVLAGLAGIIVINRFGVANASFGTGMELEAIASAVIGGTFLMGGYGTIIGAFFGAFLVGMMRTGLLMVGAPAYWYQAFVGAILVIAATINIKLRRLGM</sequence>
<dbReference type="EMBL" id="LAZR01008968">
    <property type="protein sequence ID" value="KKM75499.1"/>
    <property type="molecule type" value="Genomic_DNA"/>
</dbReference>
<feature type="transmembrane region" description="Helical" evidence="9">
    <location>
        <begin position="131"/>
        <end position="151"/>
    </location>
</feature>